<dbReference type="EMBL" id="JBHTHM010000304">
    <property type="protein sequence ID" value="MFD0784073.1"/>
    <property type="molecule type" value="Genomic_DNA"/>
</dbReference>
<feature type="region of interest" description="Disordered" evidence="1">
    <location>
        <begin position="100"/>
        <end position="130"/>
    </location>
</feature>
<protein>
    <recommendedName>
        <fullName evidence="4">Excreted virulence factor EspC, type VII ESX diderm</fullName>
    </recommendedName>
</protein>
<sequence length="130" mass="13896">MPKEIKIDEAYLRGVVQKLKGIRNQVTTVRAGANPNDMAHPHGGHLNNLVVRTGSDNFTAGKDLRERVRTVGGQVDQRLAAYDQKLSSYGQNLERIIASSDDIEDANTSYASSTGLGNGPTGSGNTGNKT</sequence>
<evidence type="ECO:0008006" key="4">
    <source>
        <dbReference type="Google" id="ProtNLM"/>
    </source>
</evidence>
<proteinExistence type="predicted"/>
<feature type="compositionally biased region" description="Gly residues" evidence="1">
    <location>
        <begin position="116"/>
        <end position="130"/>
    </location>
</feature>
<reference evidence="3" key="1">
    <citation type="journal article" date="2019" name="Int. J. Syst. Evol. Microbiol.">
        <title>The Global Catalogue of Microorganisms (GCM) 10K type strain sequencing project: providing services to taxonomists for standard genome sequencing and annotation.</title>
        <authorList>
            <consortium name="The Broad Institute Genomics Platform"/>
            <consortium name="The Broad Institute Genome Sequencing Center for Infectious Disease"/>
            <person name="Wu L."/>
            <person name="Ma J."/>
        </authorList>
    </citation>
    <scope>NUCLEOTIDE SEQUENCE [LARGE SCALE GENOMIC DNA]</scope>
    <source>
        <strain evidence="3">JCM 32148</strain>
    </source>
</reference>
<evidence type="ECO:0000313" key="3">
    <source>
        <dbReference type="Proteomes" id="UP001597053"/>
    </source>
</evidence>
<dbReference type="Proteomes" id="UP001597053">
    <property type="component" value="Unassembled WGS sequence"/>
</dbReference>
<accession>A0ABW2ZZM7</accession>
<keyword evidence="3" id="KW-1185">Reference proteome</keyword>
<comment type="caution">
    <text evidence="2">The sequence shown here is derived from an EMBL/GenBank/DDBJ whole genome shotgun (WGS) entry which is preliminary data.</text>
</comment>
<evidence type="ECO:0000313" key="2">
    <source>
        <dbReference type="EMBL" id="MFD0784073.1"/>
    </source>
</evidence>
<gene>
    <name evidence="2" type="ORF">ACFQZ8_09110</name>
</gene>
<name>A0ABW2ZZM7_9ACTN</name>
<organism evidence="2 3">
    <name type="scientific">Micromonospora azadirachtae</name>
    <dbReference type="NCBI Taxonomy" id="1970735"/>
    <lineage>
        <taxon>Bacteria</taxon>
        <taxon>Bacillati</taxon>
        <taxon>Actinomycetota</taxon>
        <taxon>Actinomycetes</taxon>
        <taxon>Micromonosporales</taxon>
        <taxon>Micromonosporaceae</taxon>
        <taxon>Micromonospora</taxon>
    </lineage>
</organism>
<evidence type="ECO:0000256" key="1">
    <source>
        <dbReference type="SAM" id="MobiDB-lite"/>
    </source>
</evidence>